<dbReference type="OMA" id="KSWFYKI"/>
<dbReference type="GeneID" id="92858443"/>
<dbReference type="EMBL" id="CP065647">
    <property type="protein sequence ID" value="QPR72805.1"/>
    <property type="molecule type" value="Genomic_DNA"/>
</dbReference>
<dbReference type="InterPro" id="IPR013324">
    <property type="entry name" value="RNA_pol_sigma_r3/r4-like"/>
</dbReference>
<keyword evidence="3 6" id="KW-0731">Sigma factor</keyword>
<dbReference type="Proteomes" id="UP000435910">
    <property type="component" value="Unassembled WGS sequence"/>
</dbReference>
<dbReference type="Pfam" id="PF04542">
    <property type="entry name" value="Sigma70_r2"/>
    <property type="match status" value="1"/>
</dbReference>
<dbReference type="GO" id="GO:0006352">
    <property type="term" value="P:DNA-templated transcription initiation"/>
    <property type="evidence" value="ECO:0007669"/>
    <property type="project" value="InterPro"/>
</dbReference>
<dbReference type="InterPro" id="IPR036388">
    <property type="entry name" value="WH-like_DNA-bd_sf"/>
</dbReference>
<keyword evidence="2 6" id="KW-0805">Transcription regulation</keyword>
<evidence type="ECO:0000259" key="7">
    <source>
        <dbReference type="Pfam" id="PF04542"/>
    </source>
</evidence>
<dbReference type="InterPro" id="IPR007627">
    <property type="entry name" value="RNA_pol_sigma70_r2"/>
</dbReference>
<evidence type="ECO:0000256" key="4">
    <source>
        <dbReference type="ARBA" id="ARBA00023125"/>
    </source>
</evidence>
<organism evidence="10 11">
    <name type="scientific">Bacillus licheniformis</name>
    <dbReference type="NCBI Taxonomy" id="1402"/>
    <lineage>
        <taxon>Bacteria</taxon>
        <taxon>Bacillati</taxon>
        <taxon>Bacillota</taxon>
        <taxon>Bacilli</taxon>
        <taxon>Bacillales</taxon>
        <taxon>Bacillaceae</taxon>
        <taxon>Bacillus</taxon>
    </lineage>
</organism>
<sequence>MKKQAARASLVACITDRKEDFYRLAYSYVKNQEDALDIVQESIKKALDSVDSVRNPDTIKSWFYKILVRTAIDFLRKQKKLKVMDDQTIEFLSQGKEDTYRDTDLHEALDELPQPYHTIIVLRFFEDLKLEEIAEITGENLNTIKTRLYRGLKLMRIQLTKEDLS</sequence>
<proteinExistence type="inferred from homology"/>
<protein>
    <recommendedName>
        <fullName evidence="6">RNA polymerase sigma factor</fullName>
    </recommendedName>
</protein>
<dbReference type="PANTHER" id="PTHR43133">
    <property type="entry name" value="RNA POLYMERASE ECF-TYPE SIGMA FACTO"/>
    <property type="match status" value="1"/>
</dbReference>
<accession>A0A1Y0YBA5</accession>
<evidence type="ECO:0000259" key="8">
    <source>
        <dbReference type="Pfam" id="PF08281"/>
    </source>
</evidence>
<evidence type="ECO:0000313" key="12">
    <source>
        <dbReference type="Proteomes" id="UP000595038"/>
    </source>
</evidence>
<keyword evidence="5 6" id="KW-0804">Transcription</keyword>
<dbReference type="Proteomes" id="UP000595038">
    <property type="component" value="Chromosome"/>
</dbReference>
<evidence type="ECO:0000256" key="2">
    <source>
        <dbReference type="ARBA" id="ARBA00023015"/>
    </source>
</evidence>
<dbReference type="SUPFAM" id="SSF88946">
    <property type="entry name" value="Sigma2 domain of RNA polymerase sigma factors"/>
    <property type="match status" value="1"/>
</dbReference>
<dbReference type="EMBL" id="NILC01000022">
    <property type="protein sequence ID" value="TWL28209.1"/>
    <property type="molecule type" value="Genomic_DNA"/>
</dbReference>
<dbReference type="AlphaFoldDB" id="A0A1Y0YBA5"/>
<dbReference type="Gene3D" id="1.10.1740.10">
    <property type="match status" value="1"/>
</dbReference>
<comment type="similarity">
    <text evidence="1 6">Belongs to the sigma-70 factor family. ECF subfamily.</text>
</comment>
<keyword evidence="4 6" id="KW-0238">DNA-binding</keyword>
<dbReference type="InterPro" id="IPR013249">
    <property type="entry name" value="RNA_pol_sigma70_r4_t2"/>
</dbReference>
<dbReference type="Pfam" id="PF08281">
    <property type="entry name" value="Sigma70_r4_2"/>
    <property type="match status" value="1"/>
</dbReference>
<dbReference type="CDD" id="cd06171">
    <property type="entry name" value="Sigma70_r4"/>
    <property type="match status" value="1"/>
</dbReference>
<dbReference type="SUPFAM" id="SSF88659">
    <property type="entry name" value="Sigma3 and sigma4 domains of RNA polymerase sigma factors"/>
    <property type="match status" value="1"/>
</dbReference>
<dbReference type="InterPro" id="IPR039425">
    <property type="entry name" value="RNA_pol_sigma-70-like"/>
</dbReference>
<dbReference type="PROSITE" id="PS01063">
    <property type="entry name" value="SIGMA70_ECF"/>
    <property type="match status" value="1"/>
</dbReference>
<dbReference type="NCBIfam" id="TIGR02937">
    <property type="entry name" value="sigma70-ECF"/>
    <property type="match status" value="1"/>
</dbReference>
<dbReference type="InterPro" id="IPR000838">
    <property type="entry name" value="RNA_pol_sigma70_ECF_CS"/>
</dbReference>
<dbReference type="InterPro" id="IPR014284">
    <property type="entry name" value="RNA_pol_sigma-70_dom"/>
</dbReference>
<dbReference type="GO" id="GO:0003677">
    <property type="term" value="F:DNA binding"/>
    <property type="evidence" value="ECO:0007669"/>
    <property type="project" value="UniProtKB-KW"/>
</dbReference>
<name>A0A1Y0YBA5_BACLI</name>
<dbReference type="GO" id="GO:0006950">
    <property type="term" value="P:response to stress"/>
    <property type="evidence" value="ECO:0007669"/>
    <property type="project" value="UniProtKB-ARBA"/>
</dbReference>
<feature type="domain" description="RNA polymerase sigma-70 region 2" evidence="7">
    <location>
        <begin position="19"/>
        <end position="80"/>
    </location>
</feature>
<feature type="domain" description="RNA polymerase sigma factor 70 region 4 type 2" evidence="8">
    <location>
        <begin position="104"/>
        <end position="155"/>
    </location>
</feature>
<gene>
    <name evidence="10" type="ORF">CHCC16736_0304</name>
    <name evidence="9" type="ORF">I6G80_24015</name>
</gene>
<dbReference type="InterPro" id="IPR013325">
    <property type="entry name" value="RNA_pol_sigma_r2"/>
</dbReference>
<dbReference type="RefSeq" id="WP_003179206.1">
    <property type="nucleotide sequence ID" value="NZ_BEXU01000024.1"/>
</dbReference>
<dbReference type="GO" id="GO:0016987">
    <property type="term" value="F:sigma factor activity"/>
    <property type="evidence" value="ECO:0007669"/>
    <property type="project" value="UniProtKB-KW"/>
</dbReference>
<dbReference type="Gene3D" id="1.10.10.10">
    <property type="entry name" value="Winged helix-like DNA-binding domain superfamily/Winged helix DNA-binding domain"/>
    <property type="match status" value="1"/>
</dbReference>
<dbReference type="PANTHER" id="PTHR43133:SF60">
    <property type="entry name" value="RNA POLYMERASE SIGMA FACTOR SIGV"/>
    <property type="match status" value="1"/>
</dbReference>
<evidence type="ECO:0000256" key="1">
    <source>
        <dbReference type="ARBA" id="ARBA00010641"/>
    </source>
</evidence>
<reference evidence="9 12" key="2">
    <citation type="submission" date="2020-12" db="EMBL/GenBank/DDBJ databases">
        <title>FDA dAtabase for Regulatory Grade micrObial Sequences (FDA-ARGOS): Supporting development and validation of Infectious Disease Dx tests.</title>
        <authorList>
            <person name="Nelson B."/>
            <person name="Plummer A."/>
            <person name="Tallon L."/>
            <person name="Sadzewicz L."/>
            <person name="Zhao X."/>
            <person name="Boylan J."/>
            <person name="Ott S."/>
            <person name="Bowen H."/>
            <person name="Vavikolanu K."/>
            <person name="Mehta A."/>
            <person name="Aluvathingal J."/>
            <person name="Nadendla S."/>
            <person name="Myers T."/>
            <person name="Yan Y."/>
            <person name="Sichtig H."/>
        </authorList>
    </citation>
    <scope>NUCLEOTIDE SEQUENCE [LARGE SCALE GENOMIC DNA]</scope>
    <source>
        <strain evidence="9 12">FDAARGOS_923</strain>
    </source>
</reference>
<reference evidence="10 11" key="1">
    <citation type="submission" date="2019-06" db="EMBL/GenBank/DDBJ databases">
        <title>Genome sequence analysis of &gt;100 Bacillus licheniformis strains suggests intrinsic resistance to this species.</title>
        <authorList>
            <person name="Wels M."/>
            <person name="Siezen R.J."/>
            <person name="Johansen E."/>
            <person name="Stuer-Lauridsen B."/>
            <person name="Bjerre K."/>
            <person name="Nielsen B.K.K."/>
        </authorList>
    </citation>
    <scope>NUCLEOTIDE SEQUENCE [LARGE SCALE GENOMIC DNA]</scope>
    <source>
        <strain evidence="10 11">BAC-16736</strain>
    </source>
</reference>
<evidence type="ECO:0000313" key="9">
    <source>
        <dbReference type="EMBL" id="QPR72805.1"/>
    </source>
</evidence>
<evidence type="ECO:0000256" key="5">
    <source>
        <dbReference type="ARBA" id="ARBA00023163"/>
    </source>
</evidence>
<evidence type="ECO:0000313" key="10">
    <source>
        <dbReference type="EMBL" id="TWL28209.1"/>
    </source>
</evidence>
<evidence type="ECO:0000256" key="3">
    <source>
        <dbReference type="ARBA" id="ARBA00023082"/>
    </source>
</evidence>
<evidence type="ECO:0000256" key="6">
    <source>
        <dbReference type="RuleBase" id="RU000716"/>
    </source>
</evidence>
<evidence type="ECO:0000313" key="11">
    <source>
        <dbReference type="Proteomes" id="UP000435910"/>
    </source>
</evidence>